<protein>
    <submittedName>
        <fullName evidence="2">Uncharacterized protein</fullName>
    </submittedName>
</protein>
<keyword evidence="1" id="KW-1185">Reference proteome</keyword>
<name>A0A1I7ZJ17_9BILA</name>
<evidence type="ECO:0000313" key="2">
    <source>
        <dbReference type="WBParaSite" id="L893_g26905.t1"/>
    </source>
</evidence>
<accession>A0A1I7ZJ17</accession>
<dbReference type="AlphaFoldDB" id="A0A1I7ZJ17"/>
<sequence length="125" mass="14531">MKDNFTPYGANAAAVLEALAIQAETNAFYEEPRDRVHVTKKLRRRRNDNHVMCDEWRCEYKSVEIFLSLVLSIAPAPHESARFHGAYTEFFFSTQYTELCFFSTPNIALLLDRVVLMEVEEVSYE</sequence>
<organism evidence="1 2">
    <name type="scientific">Steinernema glaseri</name>
    <dbReference type="NCBI Taxonomy" id="37863"/>
    <lineage>
        <taxon>Eukaryota</taxon>
        <taxon>Metazoa</taxon>
        <taxon>Ecdysozoa</taxon>
        <taxon>Nematoda</taxon>
        <taxon>Chromadorea</taxon>
        <taxon>Rhabditida</taxon>
        <taxon>Tylenchina</taxon>
        <taxon>Panagrolaimomorpha</taxon>
        <taxon>Strongyloidoidea</taxon>
        <taxon>Steinernematidae</taxon>
        <taxon>Steinernema</taxon>
    </lineage>
</organism>
<dbReference type="Proteomes" id="UP000095287">
    <property type="component" value="Unplaced"/>
</dbReference>
<proteinExistence type="predicted"/>
<evidence type="ECO:0000313" key="1">
    <source>
        <dbReference type="Proteomes" id="UP000095287"/>
    </source>
</evidence>
<reference evidence="2" key="1">
    <citation type="submission" date="2016-11" db="UniProtKB">
        <authorList>
            <consortium name="WormBaseParasite"/>
        </authorList>
    </citation>
    <scope>IDENTIFICATION</scope>
</reference>
<dbReference type="WBParaSite" id="L893_g26905.t1">
    <property type="protein sequence ID" value="L893_g26905.t1"/>
    <property type="gene ID" value="L893_g26905"/>
</dbReference>